<dbReference type="CDD" id="cd16658">
    <property type="entry name" value="RING-Ubox_UBE4B"/>
    <property type="match status" value="1"/>
</dbReference>
<dbReference type="InterPro" id="IPR019474">
    <property type="entry name" value="Ub_conjug_fac_E4_core"/>
</dbReference>
<evidence type="ECO:0000313" key="13">
    <source>
        <dbReference type="Proteomes" id="UP000005237"/>
    </source>
</evidence>
<dbReference type="Gene3D" id="3.30.40.10">
    <property type="entry name" value="Zinc/RING finger domain, C3HC4 (zinc finger)"/>
    <property type="match status" value="1"/>
</dbReference>
<dbReference type="GO" id="GO:0036503">
    <property type="term" value="P:ERAD pathway"/>
    <property type="evidence" value="ECO:0007669"/>
    <property type="project" value="InterPro"/>
</dbReference>
<dbReference type="GO" id="GO:0005737">
    <property type="term" value="C:cytoplasm"/>
    <property type="evidence" value="ECO:0007669"/>
    <property type="project" value="UniProtKB-SubCell"/>
</dbReference>
<reference evidence="13" key="1">
    <citation type="submission" date="2010-08" db="EMBL/GenBank/DDBJ databases">
        <authorList>
            <consortium name="Caenorhabditis japonica Sequencing Consortium"/>
            <person name="Wilson R.K."/>
        </authorList>
    </citation>
    <scope>NUCLEOTIDE SEQUENCE [LARGE SCALE GENOMIC DNA]</scope>
    <source>
        <strain evidence="13">DF5081</strain>
    </source>
</reference>
<dbReference type="OMA" id="SNAFMTN"/>
<dbReference type="Pfam" id="PF04564">
    <property type="entry name" value="U-box"/>
    <property type="match status" value="1"/>
</dbReference>
<comment type="similarity">
    <text evidence="5">Belongs to the ubiquitin conjugation factor E4 family.</text>
</comment>
<protein>
    <recommendedName>
        <fullName evidence="6">RING-type E3 ubiquitin transferase</fullName>
        <ecNumber evidence="6">2.3.2.27</ecNumber>
    </recommendedName>
</protein>
<keyword evidence="9" id="KW-0833">Ubl conjugation pathway</keyword>
<evidence type="ECO:0000256" key="8">
    <source>
        <dbReference type="ARBA" id="ARBA00022679"/>
    </source>
</evidence>
<evidence type="ECO:0000259" key="11">
    <source>
        <dbReference type="PROSITE" id="PS51698"/>
    </source>
</evidence>
<dbReference type="Pfam" id="PF10408">
    <property type="entry name" value="Ufd2P_core"/>
    <property type="match status" value="1"/>
</dbReference>
<keyword evidence="13" id="KW-1185">Reference proteome</keyword>
<dbReference type="SMART" id="SM00504">
    <property type="entry name" value="Ubox"/>
    <property type="match status" value="1"/>
</dbReference>
<dbReference type="PANTHER" id="PTHR13931">
    <property type="entry name" value="UBIQUITINATION FACTOR E4"/>
    <property type="match status" value="1"/>
</dbReference>
<dbReference type="GO" id="GO:0000151">
    <property type="term" value="C:ubiquitin ligase complex"/>
    <property type="evidence" value="ECO:0007669"/>
    <property type="project" value="InterPro"/>
</dbReference>
<dbReference type="GO" id="GO:0005634">
    <property type="term" value="C:nucleus"/>
    <property type="evidence" value="ECO:0007669"/>
    <property type="project" value="UniProtKB-SubCell"/>
</dbReference>
<dbReference type="AlphaFoldDB" id="A0A8R1I3P5"/>
<evidence type="ECO:0000256" key="7">
    <source>
        <dbReference type="ARBA" id="ARBA00022490"/>
    </source>
</evidence>
<dbReference type="FunFam" id="3.30.40.10:FF:000055">
    <property type="entry name" value="Ubiquitin conjugation factor e4 a"/>
    <property type="match status" value="1"/>
</dbReference>
<name>A0A8R1I3P5_CAEJA</name>
<dbReference type="InterPro" id="IPR003613">
    <property type="entry name" value="Ubox_domain"/>
</dbReference>
<evidence type="ECO:0000256" key="2">
    <source>
        <dbReference type="ARBA" id="ARBA00004123"/>
    </source>
</evidence>
<dbReference type="InterPro" id="IPR045132">
    <property type="entry name" value="UBE4"/>
</dbReference>
<dbReference type="GO" id="GO:0006511">
    <property type="term" value="P:ubiquitin-dependent protein catabolic process"/>
    <property type="evidence" value="ECO:0007669"/>
    <property type="project" value="InterPro"/>
</dbReference>
<keyword evidence="7" id="KW-0963">Cytoplasm</keyword>
<evidence type="ECO:0000256" key="6">
    <source>
        <dbReference type="ARBA" id="ARBA00012483"/>
    </source>
</evidence>
<proteinExistence type="inferred from homology"/>
<comment type="pathway">
    <text evidence="4">Protein modification; protein ubiquitination.</text>
</comment>
<evidence type="ECO:0000256" key="4">
    <source>
        <dbReference type="ARBA" id="ARBA00004906"/>
    </source>
</evidence>
<evidence type="ECO:0000256" key="1">
    <source>
        <dbReference type="ARBA" id="ARBA00000900"/>
    </source>
</evidence>
<dbReference type="Proteomes" id="UP000005237">
    <property type="component" value="Unassembled WGS sequence"/>
</dbReference>
<keyword evidence="8" id="KW-0808">Transferase</keyword>
<comment type="catalytic activity">
    <reaction evidence="1">
        <text>S-ubiquitinyl-[E2 ubiquitin-conjugating enzyme]-L-cysteine + [acceptor protein]-L-lysine = [E2 ubiquitin-conjugating enzyme]-L-cysteine + N(6)-ubiquitinyl-[acceptor protein]-L-lysine.</text>
        <dbReference type="EC" id="2.3.2.27"/>
    </reaction>
</comment>
<evidence type="ECO:0000256" key="9">
    <source>
        <dbReference type="ARBA" id="ARBA00022786"/>
    </source>
</evidence>
<reference evidence="12" key="2">
    <citation type="submission" date="2022-06" db="UniProtKB">
        <authorList>
            <consortium name="EnsemblMetazoa"/>
        </authorList>
    </citation>
    <scope>IDENTIFICATION</scope>
    <source>
        <strain evidence="12">DF5081</strain>
    </source>
</reference>
<dbReference type="PANTHER" id="PTHR13931:SF2">
    <property type="entry name" value="UBIQUITIN CONJUGATION FACTOR E4 B"/>
    <property type="match status" value="1"/>
</dbReference>
<comment type="subcellular location">
    <subcellularLocation>
        <location evidence="3">Cytoplasm</location>
    </subcellularLocation>
    <subcellularLocation>
        <location evidence="2">Nucleus</location>
    </subcellularLocation>
</comment>
<sequence length="968" mass="111732">MNASEEKDFLTSLFECDDRSDDKLLRYAEANTDVQKLEINASPQSLQSNVAEIFTKIFVKAPNKSRNSCELGDRFGFTLMAEAAGSREEDAIEFLLATFVRCQRELGKENISDTKKKVVISTQKATLSVFVTILRGYLEDQLQSKLACLIFLKKLLEDTISPFFLQSLVEFVSNFEEIDEEALGDVFNPVFDLLRCAMISQNFEENRDEVVHQILRVTQLLFNVRHGAARPLCKLVTSRSDFIPKETKTSHGREFGLLSFLGPFYNYGLISSGRNPNTRVFLNCEEDAIKNDGTVNMEQKQYFQRMGTVRKLLHQLMIPLLSDHSSRSITVKWMAGIVTRNQRRGQTQFESSVVICDHFMANFIHVMYALSEKIDISKVNAFYPFRPISLVNVSKETRINMDEATATSYEKQFETNSTDAENFSTECFFVTISAQQLAFPLFISQINDYTRHIKDLNGKIAALKEKLKMSSSGPERADIERKLQFEQENWKLLSRHLLCLKTLSQDPTLMASSIGFADKQLTFLMNSLCSDLNLMGDDSQLPEKPTQLFSAYPEHYLEDIFDFYSYALSNATHLLMEQRTDWIARLCILFSHYNYINNPFLVAKLVRVLTAIHPPLWFNVVNFRMTQEKFLLCLIKFYSDFEDNGDFYEKFNVRGNIQYMLEKLGQDVFYRAKFMDMAKECGAEFIRFVNMVINDATWCIDESLSGLKSIHDVEKKMSNISEWSRMDQELRTQELDVYEEAKRKVKGWLGTAKSNLKLLLSITETSPEPFRTAVLGERLAAMLNHNLSQLMGNKCVELKVSNPSNYGWHPRQFVSLIISIYLCLNMPSFVKYIAYDERTYNPEFFRSSIERMKKSQILSLPHLERFEHLAEEVQKEYEAKAELEEEYDDVPEEFKDPIMDAIMVDPVALPSGHIMDRAVIERHLLSMPNNPFSRAPLSQSELVPDTELKTKIQNWIAQKRKAKNRDMV</sequence>
<evidence type="ECO:0000256" key="3">
    <source>
        <dbReference type="ARBA" id="ARBA00004496"/>
    </source>
</evidence>
<evidence type="ECO:0000313" key="12">
    <source>
        <dbReference type="EnsemblMetazoa" id="CJA13581.1"/>
    </source>
</evidence>
<organism evidence="12 13">
    <name type="scientific">Caenorhabditis japonica</name>
    <dbReference type="NCBI Taxonomy" id="281687"/>
    <lineage>
        <taxon>Eukaryota</taxon>
        <taxon>Metazoa</taxon>
        <taxon>Ecdysozoa</taxon>
        <taxon>Nematoda</taxon>
        <taxon>Chromadorea</taxon>
        <taxon>Rhabditida</taxon>
        <taxon>Rhabditina</taxon>
        <taxon>Rhabditomorpha</taxon>
        <taxon>Rhabditoidea</taxon>
        <taxon>Rhabditidae</taxon>
        <taxon>Peloderinae</taxon>
        <taxon>Caenorhabditis</taxon>
    </lineage>
</organism>
<dbReference type="EnsemblMetazoa" id="CJA13581.1">
    <property type="protein sequence ID" value="CJA13581.1"/>
    <property type="gene ID" value="WBGene00132785"/>
</dbReference>
<dbReference type="SUPFAM" id="SSF57850">
    <property type="entry name" value="RING/U-box"/>
    <property type="match status" value="1"/>
</dbReference>
<accession>A0A8R1I3P5</accession>
<dbReference type="PROSITE" id="PS51698">
    <property type="entry name" value="U_BOX"/>
    <property type="match status" value="1"/>
</dbReference>
<dbReference type="GO" id="GO:0000209">
    <property type="term" value="P:protein polyubiquitination"/>
    <property type="evidence" value="ECO:0007669"/>
    <property type="project" value="TreeGrafter"/>
</dbReference>
<dbReference type="InterPro" id="IPR013083">
    <property type="entry name" value="Znf_RING/FYVE/PHD"/>
</dbReference>
<evidence type="ECO:0000256" key="10">
    <source>
        <dbReference type="ARBA" id="ARBA00023242"/>
    </source>
</evidence>
<keyword evidence="10" id="KW-0539">Nucleus</keyword>
<dbReference type="EC" id="2.3.2.27" evidence="6"/>
<evidence type="ECO:0000256" key="5">
    <source>
        <dbReference type="ARBA" id="ARBA00007434"/>
    </source>
</evidence>
<dbReference type="GO" id="GO:0034450">
    <property type="term" value="F:ubiquitin-ubiquitin ligase activity"/>
    <property type="evidence" value="ECO:0007669"/>
    <property type="project" value="InterPro"/>
</dbReference>
<feature type="domain" description="U-box" evidence="11">
    <location>
        <begin position="889"/>
        <end position="962"/>
    </location>
</feature>